<proteinExistence type="predicted"/>
<dbReference type="AlphaFoldDB" id="X0VJP9"/>
<dbReference type="EMBL" id="BARS01032788">
    <property type="protein sequence ID" value="GAG18479.1"/>
    <property type="molecule type" value="Genomic_DNA"/>
</dbReference>
<evidence type="ECO:0000313" key="1">
    <source>
        <dbReference type="EMBL" id="GAG18479.1"/>
    </source>
</evidence>
<reference evidence="1" key="1">
    <citation type="journal article" date="2014" name="Front. Microbiol.">
        <title>High frequency of phylogenetically diverse reductive dehalogenase-homologous genes in deep subseafloor sedimentary metagenomes.</title>
        <authorList>
            <person name="Kawai M."/>
            <person name="Futagami T."/>
            <person name="Toyoda A."/>
            <person name="Takaki Y."/>
            <person name="Nishi S."/>
            <person name="Hori S."/>
            <person name="Arai W."/>
            <person name="Tsubouchi T."/>
            <person name="Morono Y."/>
            <person name="Uchiyama I."/>
            <person name="Ito T."/>
            <person name="Fujiyama A."/>
            <person name="Inagaki F."/>
            <person name="Takami H."/>
        </authorList>
    </citation>
    <scope>NUCLEOTIDE SEQUENCE</scope>
    <source>
        <strain evidence="1">Expedition CK06-06</strain>
    </source>
</reference>
<feature type="non-terminal residue" evidence="1">
    <location>
        <position position="260"/>
    </location>
</feature>
<accession>X0VJP9</accession>
<organism evidence="1">
    <name type="scientific">marine sediment metagenome</name>
    <dbReference type="NCBI Taxonomy" id="412755"/>
    <lineage>
        <taxon>unclassified sequences</taxon>
        <taxon>metagenomes</taxon>
        <taxon>ecological metagenomes</taxon>
    </lineage>
</organism>
<name>X0VJP9_9ZZZZ</name>
<gene>
    <name evidence="1" type="ORF">S01H1_50859</name>
</gene>
<protein>
    <submittedName>
        <fullName evidence="1">Uncharacterized protein</fullName>
    </submittedName>
</protein>
<comment type="caution">
    <text evidence="1">The sequence shown here is derived from an EMBL/GenBank/DDBJ whole genome shotgun (WGS) entry which is preliminary data.</text>
</comment>
<sequence>LTFSTSSNMTFYATAVEDSGDFDITAFSTDTAWCVFDDISVSVEYKWIQYSATEVWLRWSPAMFTWLNTSNVDDSPQVKIQSQMNETDDDWGFINVDGYCGDLIIGEFNPSWYYANISIYAQFNGYDWIIWTRILDVEILHTIQTNIWDLNREGDYYTLLMHTNYENASAMVWDDMTDGTGYGDATYYGNYEGMHEWLRDTTVGIHNCTILLNAGADKGAVDRNYVENDLRLWYNFTYEISPAILSITDPVYTASDEQNF</sequence>
<feature type="non-terminal residue" evidence="1">
    <location>
        <position position="1"/>
    </location>
</feature>